<evidence type="ECO:0000256" key="2">
    <source>
        <dbReference type="ARBA" id="ARBA00023125"/>
    </source>
</evidence>
<dbReference type="InterPro" id="IPR001647">
    <property type="entry name" value="HTH_TetR"/>
</dbReference>
<evidence type="ECO:0000259" key="6">
    <source>
        <dbReference type="PROSITE" id="PS50977"/>
    </source>
</evidence>
<feature type="region of interest" description="Disordered" evidence="5">
    <location>
        <begin position="1"/>
        <end position="20"/>
    </location>
</feature>
<dbReference type="SUPFAM" id="SSF48498">
    <property type="entry name" value="Tetracyclin repressor-like, C-terminal domain"/>
    <property type="match status" value="1"/>
</dbReference>
<reference evidence="7 8" key="1">
    <citation type="submission" date="2018-07" db="EMBL/GenBank/DDBJ databases">
        <title>Genomic Encyclopedia of Type Strains, Phase IV (KMG-IV): sequencing the most valuable type-strain genomes for metagenomic binning, comparative biology and taxonomic classification.</title>
        <authorList>
            <person name="Goeker M."/>
        </authorList>
    </citation>
    <scope>NUCLEOTIDE SEQUENCE [LARGE SCALE GENOMIC DNA]</scope>
    <source>
        <strain evidence="7 8">DSM 44952</strain>
    </source>
</reference>
<name>A0A370HGD4_9NOCA</name>
<feature type="compositionally biased region" description="Basic residues" evidence="5">
    <location>
        <begin position="1"/>
        <end position="11"/>
    </location>
</feature>
<proteinExistence type="predicted"/>
<keyword evidence="1" id="KW-0805">Transcription regulation</keyword>
<dbReference type="Gene3D" id="1.10.10.60">
    <property type="entry name" value="Homeodomain-like"/>
    <property type="match status" value="1"/>
</dbReference>
<dbReference type="Proteomes" id="UP000255355">
    <property type="component" value="Unassembled WGS sequence"/>
</dbReference>
<dbReference type="PRINTS" id="PR00455">
    <property type="entry name" value="HTHTETR"/>
</dbReference>
<dbReference type="PANTHER" id="PTHR30055:SF234">
    <property type="entry name" value="HTH-TYPE TRANSCRIPTIONAL REGULATOR BETI"/>
    <property type="match status" value="1"/>
</dbReference>
<accession>A0A370HGD4</accession>
<dbReference type="InterPro" id="IPR023772">
    <property type="entry name" value="DNA-bd_HTH_TetR-type_CS"/>
</dbReference>
<dbReference type="PROSITE" id="PS50977">
    <property type="entry name" value="HTH_TETR_2"/>
    <property type="match status" value="1"/>
</dbReference>
<dbReference type="Gene3D" id="1.10.357.10">
    <property type="entry name" value="Tetracycline Repressor, domain 2"/>
    <property type="match status" value="1"/>
</dbReference>
<dbReference type="EMBL" id="QQAZ01000001">
    <property type="protein sequence ID" value="RDI55836.1"/>
    <property type="molecule type" value="Genomic_DNA"/>
</dbReference>
<keyword evidence="8" id="KW-1185">Reference proteome</keyword>
<keyword evidence="2 4" id="KW-0238">DNA-binding</keyword>
<dbReference type="RefSeq" id="WP_068021845.1">
    <property type="nucleotide sequence ID" value="NZ_QQAZ01000001.1"/>
</dbReference>
<dbReference type="STRING" id="1210089.GCA_001613165_04107"/>
<organism evidence="7 8">
    <name type="scientific">Nocardia mexicana</name>
    <dbReference type="NCBI Taxonomy" id="279262"/>
    <lineage>
        <taxon>Bacteria</taxon>
        <taxon>Bacillati</taxon>
        <taxon>Actinomycetota</taxon>
        <taxon>Actinomycetes</taxon>
        <taxon>Mycobacteriales</taxon>
        <taxon>Nocardiaceae</taxon>
        <taxon>Nocardia</taxon>
    </lineage>
</organism>
<dbReference type="GO" id="GO:0045892">
    <property type="term" value="P:negative regulation of DNA-templated transcription"/>
    <property type="evidence" value="ECO:0007669"/>
    <property type="project" value="UniProtKB-ARBA"/>
</dbReference>
<dbReference type="OrthoDB" id="5112469at2"/>
<dbReference type="GO" id="GO:0000976">
    <property type="term" value="F:transcription cis-regulatory region binding"/>
    <property type="evidence" value="ECO:0007669"/>
    <property type="project" value="TreeGrafter"/>
</dbReference>
<dbReference type="GO" id="GO:0003700">
    <property type="term" value="F:DNA-binding transcription factor activity"/>
    <property type="evidence" value="ECO:0007669"/>
    <property type="project" value="TreeGrafter"/>
</dbReference>
<dbReference type="InterPro" id="IPR036271">
    <property type="entry name" value="Tet_transcr_reg_TetR-rel_C_sf"/>
</dbReference>
<evidence type="ECO:0000256" key="4">
    <source>
        <dbReference type="PROSITE-ProRule" id="PRU00335"/>
    </source>
</evidence>
<dbReference type="AlphaFoldDB" id="A0A370HGD4"/>
<dbReference type="SUPFAM" id="SSF46689">
    <property type="entry name" value="Homeodomain-like"/>
    <property type="match status" value="1"/>
</dbReference>
<comment type="caution">
    <text evidence="7">The sequence shown here is derived from an EMBL/GenBank/DDBJ whole genome shotgun (WGS) entry which is preliminary data.</text>
</comment>
<evidence type="ECO:0000313" key="7">
    <source>
        <dbReference type="EMBL" id="RDI55836.1"/>
    </source>
</evidence>
<dbReference type="InterPro" id="IPR009057">
    <property type="entry name" value="Homeodomain-like_sf"/>
</dbReference>
<dbReference type="FunFam" id="1.10.10.60:FF:000141">
    <property type="entry name" value="TetR family transcriptional regulator"/>
    <property type="match status" value="1"/>
</dbReference>
<evidence type="ECO:0000256" key="1">
    <source>
        <dbReference type="ARBA" id="ARBA00023015"/>
    </source>
</evidence>
<sequence length="217" mass="23975">MTTPTRRPRGRPKQEGLAEQRREQIVQAAYEVFTEQGYRATTVSEIARHAGVGQGTVYRYFDSKVEILREVFDWSAQRGFTALDLEKLAAPVDSFAELSDRIRNLADALTELADQDPRLLKLLAVEASAADPELQQRVVGLEQMLASRIAEALAAGIDNGRIRSGVPARVYGHLLISLVLPGFTDMFYARMTPSLRARHAAAVSDLLERALRNGTAP</sequence>
<feature type="DNA-binding region" description="H-T-H motif" evidence="4">
    <location>
        <begin position="42"/>
        <end position="61"/>
    </location>
</feature>
<dbReference type="InterPro" id="IPR050109">
    <property type="entry name" value="HTH-type_TetR-like_transc_reg"/>
</dbReference>
<dbReference type="PANTHER" id="PTHR30055">
    <property type="entry name" value="HTH-TYPE TRANSCRIPTIONAL REGULATOR RUTR"/>
    <property type="match status" value="1"/>
</dbReference>
<evidence type="ECO:0000256" key="3">
    <source>
        <dbReference type="ARBA" id="ARBA00023163"/>
    </source>
</evidence>
<dbReference type="Pfam" id="PF00440">
    <property type="entry name" value="TetR_N"/>
    <property type="match status" value="1"/>
</dbReference>
<protein>
    <submittedName>
        <fullName evidence="7">TetR family transcriptional regulator</fullName>
    </submittedName>
</protein>
<keyword evidence="3" id="KW-0804">Transcription</keyword>
<gene>
    <name evidence="7" type="ORF">DFR68_101672</name>
</gene>
<feature type="domain" description="HTH tetR-type" evidence="6">
    <location>
        <begin position="19"/>
        <end position="79"/>
    </location>
</feature>
<evidence type="ECO:0000256" key="5">
    <source>
        <dbReference type="SAM" id="MobiDB-lite"/>
    </source>
</evidence>
<evidence type="ECO:0000313" key="8">
    <source>
        <dbReference type="Proteomes" id="UP000255355"/>
    </source>
</evidence>
<dbReference type="PROSITE" id="PS01081">
    <property type="entry name" value="HTH_TETR_1"/>
    <property type="match status" value="1"/>
</dbReference>